<reference evidence="1" key="1">
    <citation type="journal article" date="2014" name="Front. Microbiol.">
        <title>High frequency of phylogenetically diverse reductive dehalogenase-homologous genes in deep subseafloor sedimentary metagenomes.</title>
        <authorList>
            <person name="Kawai M."/>
            <person name="Futagami T."/>
            <person name="Toyoda A."/>
            <person name="Takaki Y."/>
            <person name="Nishi S."/>
            <person name="Hori S."/>
            <person name="Arai W."/>
            <person name="Tsubouchi T."/>
            <person name="Morono Y."/>
            <person name="Uchiyama I."/>
            <person name="Ito T."/>
            <person name="Fujiyama A."/>
            <person name="Inagaki F."/>
            <person name="Takami H."/>
        </authorList>
    </citation>
    <scope>NUCLEOTIDE SEQUENCE</scope>
    <source>
        <strain evidence="1">Expedition CK06-06</strain>
    </source>
</reference>
<gene>
    <name evidence="1" type="ORF">S01H4_36710</name>
</gene>
<comment type="caution">
    <text evidence="1">The sequence shown here is derived from an EMBL/GenBank/DDBJ whole genome shotgun (WGS) entry which is preliminary data.</text>
</comment>
<proteinExistence type="predicted"/>
<dbReference type="AlphaFoldDB" id="X1DDK7"/>
<organism evidence="1">
    <name type="scientific">marine sediment metagenome</name>
    <dbReference type="NCBI Taxonomy" id="412755"/>
    <lineage>
        <taxon>unclassified sequences</taxon>
        <taxon>metagenomes</taxon>
        <taxon>ecological metagenomes</taxon>
    </lineage>
</organism>
<dbReference type="EMBL" id="BART01019646">
    <property type="protein sequence ID" value="GAG94476.1"/>
    <property type="molecule type" value="Genomic_DNA"/>
</dbReference>
<protein>
    <submittedName>
        <fullName evidence="1">Uncharacterized protein</fullName>
    </submittedName>
</protein>
<evidence type="ECO:0000313" key="1">
    <source>
        <dbReference type="EMBL" id="GAG94476.1"/>
    </source>
</evidence>
<sequence length="66" mass="7269">LNVCAILMDGDLAGAVEASLTNSDVWTYFLEYVNYDSVKALAYEGGYDDEYLPTETDDTCACTCEH</sequence>
<accession>X1DDK7</accession>
<feature type="non-terminal residue" evidence="1">
    <location>
        <position position="1"/>
    </location>
</feature>
<name>X1DDK7_9ZZZZ</name>